<comment type="caution">
    <text evidence="9">The sequence shown here is derived from an EMBL/GenBank/DDBJ whole genome shotgun (WGS) entry which is preliminary data.</text>
</comment>
<dbReference type="NCBIfam" id="NF005559">
    <property type="entry name" value="PRK07231.1"/>
    <property type="match status" value="1"/>
</dbReference>
<dbReference type="GO" id="GO:0004316">
    <property type="term" value="F:3-oxoacyl-[acyl-carrier-protein] reductase (NADPH) activity"/>
    <property type="evidence" value="ECO:0007669"/>
    <property type="project" value="UniProtKB-EC"/>
</dbReference>
<dbReference type="GO" id="GO:0006633">
    <property type="term" value="P:fatty acid biosynthetic process"/>
    <property type="evidence" value="ECO:0007669"/>
    <property type="project" value="TreeGrafter"/>
</dbReference>
<evidence type="ECO:0000256" key="5">
    <source>
        <dbReference type="ARBA" id="ARBA00023002"/>
    </source>
</evidence>
<accession>A0A532UPJ9</accession>
<evidence type="ECO:0000259" key="8">
    <source>
        <dbReference type="SMART" id="SM00822"/>
    </source>
</evidence>
<organism evidence="9 10">
    <name type="scientific">candidate division LCP-89 bacterium B3_LCP</name>
    <dbReference type="NCBI Taxonomy" id="2012998"/>
    <lineage>
        <taxon>Bacteria</taxon>
        <taxon>Pseudomonadati</taxon>
        <taxon>Bacteria division LCP-89</taxon>
    </lineage>
</organism>
<dbReference type="AlphaFoldDB" id="A0A532UPJ9"/>
<dbReference type="InterPro" id="IPR020904">
    <property type="entry name" value="Sc_DH/Rdtase_CS"/>
</dbReference>
<dbReference type="PRINTS" id="PR00080">
    <property type="entry name" value="SDRFAMILY"/>
</dbReference>
<dbReference type="SUPFAM" id="SSF51735">
    <property type="entry name" value="NAD(P)-binding Rossmann-fold domains"/>
    <property type="match status" value="1"/>
</dbReference>
<proteinExistence type="inferred from homology"/>
<evidence type="ECO:0000256" key="4">
    <source>
        <dbReference type="ARBA" id="ARBA00022857"/>
    </source>
</evidence>
<evidence type="ECO:0000313" key="10">
    <source>
        <dbReference type="Proteomes" id="UP000319619"/>
    </source>
</evidence>
<evidence type="ECO:0000256" key="7">
    <source>
        <dbReference type="ARBA" id="ARBA00048508"/>
    </source>
</evidence>
<reference evidence="9 10" key="1">
    <citation type="submission" date="2017-06" db="EMBL/GenBank/DDBJ databases">
        <title>Novel microbial phyla capable of carbon fixation and sulfur reduction in deep-sea sediments.</title>
        <authorList>
            <person name="Huang J."/>
            <person name="Baker B."/>
            <person name="Wang Y."/>
        </authorList>
    </citation>
    <scope>NUCLEOTIDE SEQUENCE [LARGE SCALE GENOMIC DNA]</scope>
    <source>
        <strain evidence="9">B3_LCP</strain>
    </source>
</reference>
<name>A0A532UPJ9_UNCL8</name>
<keyword evidence="5" id="KW-0560">Oxidoreductase</keyword>
<comment type="function">
    <text evidence="1">Catalyzes the NADPH-dependent reduction of beta-ketoacyl-ACP substrates to beta-hydroxyacyl-ACP products, the first reductive step in the elongation cycle of fatty acid biosynthesis.</text>
</comment>
<sequence>MQHHLKDKTAWITGGASGIGLATAKRFAAEGAKIAITDVNEEGLVKAAKAIGGDVFTMTADVSNREQVQATAKAIVDKFGRLDILIANAGITRDGLSLKMSEDKWDLVLDVNLKGTFLCCQAAMRHMMSQKSGRIVTTASVASLGNPGQVNYSAAKAGIIGLTKTLAVELAHFGIRVNCVAPGATDTPMLQELKQEMRDQMLQMIPLKKFSRPEDIAAAHLFFCSDDASLITGQVLFVDGGMTTGI</sequence>
<dbReference type="FunFam" id="3.40.50.720:FF:000115">
    <property type="entry name" value="3-oxoacyl-[acyl-carrier-protein] reductase FabG"/>
    <property type="match status" value="1"/>
</dbReference>
<evidence type="ECO:0000256" key="1">
    <source>
        <dbReference type="ARBA" id="ARBA00002607"/>
    </source>
</evidence>
<dbReference type="NCBIfam" id="NF009466">
    <property type="entry name" value="PRK12826.1-2"/>
    <property type="match status" value="1"/>
</dbReference>
<comment type="catalytic activity">
    <reaction evidence="7">
        <text>a (3R)-hydroxyacyl-[ACP] + NADP(+) = a 3-oxoacyl-[ACP] + NADPH + H(+)</text>
        <dbReference type="Rhea" id="RHEA:17397"/>
        <dbReference type="Rhea" id="RHEA-COMP:9916"/>
        <dbReference type="Rhea" id="RHEA-COMP:9945"/>
        <dbReference type="ChEBI" id="CHEBI:15378"/>
        <dbReference type="ChEBI" id="CHEBI:57783"/>
        <dbReference type="ChEBI" id="CHEBI:58349"/>
        <dbReference type="ChEBI" id="CHEBI:78776"/>
        <dbReference type="ChEBI" id="CHEBI:78827"/>
        <dbReference type="EC" id="1.1.1.100"/>
    </reaction>
</comment>
<evidence type="ECO:0000256" key="6">
    <source>
        <dbReference type="ARBA" id="ARBA00029899"/>
    </source>
</evidence>
<keyword evidence="4" id="KW-0521">NADP</keyword>
<protein>
    <recommendedName>
        <fullName evidence="3">3-oxoacyl-[acyl-carrier-protein] reductase FabG</fullName>
    </recommendedName>
    <alternativeName>
        <fullName evidence="6">Beta-ketoacyl-ACP reductase</fullName>
    </alternativeName>
</protein>
<dbReference type="Proteomes" id="UP000319619">
    <property type="component" value="Unassembled WGS sequence"/>
</dbReference>
<evidence type="ECO:0000313" key="9">
    <source>
        <dbReference type="EMBL" id="TKJ36865.1"/>
    </source>
</evidence>
<dbReference type="Gene3D" id="3.40.50.720">
    <property type="entry name" value="NAD(P)-binding Rossmann-like Domain"/>
    <property type="match status" value="1"/>
</dbReference>
<dbReference type="Pfam" id="PF13561">
    <property type="entry name" value="adh_short_C2"/>
    <property type="match status" value="1"/>
</dbReference>
<dbReference type="PROSITE" id="PS00061">
    <property type="entry name" value="ADH_SHORT"/>
    <property type="match status" value="1"/>
</dbReference>
<dbReference type="PANTHER" id="PTHR42760:SF133">
    <property type="entry name" value="3-OXOACYL-[ACYL-CARRIER-PROTEIN] REDUCTASE"/>
    <property type="match status" value="1"/>
</dbReference>
<comment type="similarity">
    <text evidence="2">Belongs to the short-chain dehydrogenases/reductases (SDR) family.</text>
</comment>
<gene>
    <name evidence="9" type="ORF">CEE37_14875</name>
</gene>
<evidence type="ECO:0000256" key="3">
    <source>
        <dbReference type="ARBA" id="ARBA00017650"/>
    </source>
</evidence>
<dbReference type="InterPro" id="IPR002347">
    <property type="entry name" value="SDR_fam"/>
</dbReference>
<dbReference type="PRINTS" id="PR00081">
    <property type="entry name" value="GDHRDH"/>
</dbReference>
<dbReference type="EMBL" id="NJBN01000015">
    <property type="protein sequence ID" value="TKJ36865.1"/>
    <property type="molecule type" value="Genomic_DNA"/>
</dbReference>
<dbReference type="PANTHER" id="PTHR42760">
    <property type="entry name" value="SHORT-CHAIN DEHYDROGENASES/REDUCTASES FAMILY MEMBER"/>
    <property type="match status" value="1"/>
</dbReference>
<dbReference type="GO" id="GO:0048038">
    <property type="term" value="F:quinone binding"/>
    <property type="evidence" value="ECO:0007669"/>
    <property type="project" value="TreeGrafter"/>
</dbReference>
<dbReference type="SMART" id="SM00822">
    <property type="entry name" value="PKS_KR"/>
    <property type="match status" value="1"/>
</dbReference>
<dbReference type="CDD" id="cd05333">
    <property type="entry name" value="BKR_SDR_c"/>
    <property type="match status" value="1"/>
</dbReference>
<dbReference type="InterPro" id="IPR057326">
    <property type="entry name" value="KR_dom"/>
</dbReference>
<feature type="domain" description="Ketoreductase" evidence="8">
    <location>
        <begin position="8"/>
        <end position="183"/>
    </location>
</feature>
<dbReference type="InterPro" id="IPR036291">
    <property type="entry name" value="NAD(P)-bd_dom_sf"/>
</dbReference>
<evidence type="ECO:0000256" key="2">
    <source>
        <dbReference type="ARBA" id="ARBA00006484"/>
    </source>
</evidence>